<proteinExistence type="inferred from homology"/>
<evidence type="ECO:0000256" key="1">
    <source>
        <dbReference type="ARBA" id="ARBA00008368"/>
    </source>
</evidence>
<feature type="region of interest" description="Disordered" evidence="3">
    <location>
        <begin position="259"/>
        <end position="286"/>
    </location>
</feature>
<protein>
    <recommendedName>
        <fullName evidence="7">Skeleton-binding protein 1</fullName>
    </recommendedName>
</protein>
<dbReference type="InterPro" id="IPR026737">
    <property type="entry name" value="GOLGA6L"/>
</dbReference>
<keyword evidence="4" id="KW-0812">Transmembrane</keyword>
<organism evidence="5 6">
    <name type="scientific">Plasmodium berghei</name>
    <dbReference type="NCBI Taxonomy" id="5821"/>
    <lineage>
        <taxon>Eukaryota</taxon>
        <taxon>Sar</taxon>
        <taxon>Alveolata</taxon>
        <taxon>Apicomplexa</taxon>
        <taxon>Aconoidasida</taxon>
        <taxon>Haemosporida</taxon>
        <taxon>Plasmodiidae</taxon>
        <taxon>Plasmodium</taxon>
        <taxon>Plasmodium (Vinckeia)</taxon>
    </lineage>
</organism>
<dbReference type="AlphaFoldDB" id="A0A1D3SGV9"/>
<evidence type="ECO:0000313" key="6">
    <source>
        <dbReference type="Proteomes" id="UP000219860"/>
    </source>
</evidence>
<feature type="compositionally biased region" description="Basic and acidic residues" evidence="3">
    <location>
        <begin position="421"/>
        <end position="433"/>
    </location>
</feature>
<dbReference type="VEuPathDB" id="PlasmoDB:PBANKA_1101300"/>
<keyword evidence="4" id="KW-1133">Transmembrane helix</keyword>
<dbReference type="OrthoDB" id="373054at2759"/>
<evidence type="ECO:0000256" key="4">
    <source>
        <dbReference type="SAM" id="Phobius"/>
    </source>
</evidence>
<evidence type="ECO:0000313" key="5">
    <source>
        <dbReference type="EMBL" id="SCO62823.1"/>
    </source>
</evidence>
<feature type="region of interest" description="Disordered" evidence="3">
    <location>
        <begin position="412"/>
        <end position="454"/>
    </location>
</feature>
<feature type="coiled-coil region" evidence="2">
    <location>
        <begin position="73"/>
        <end position="170"/>
    </location>
</feature>
<dbReference type="Proteomes" id="UP000219860">
    <property type="component" value="Chromosome 11"/>
</dbReference>
<dbReference type="PANTHER" id="PTHR23143:SF23">
    <property type="entry name" value="ZINC FINGER PROTEIN 729-LIKE"/>
    <property type="match status" value="1"/>
</dbReference>
<accession>A0A1D3SGV9</accession>
<feature type="transmembrane region" description="Helical" evidence="4">
    <location>
        <begin position="374"/>
        <end position="394"/>
    </location>
</feature>
<name>A0A1D3SGV9_PLABE</name>
<feature type="compositionally biased region" description="Polar residues" evidence="3">
    <location>
        <begin position="259"/>
        <end position="281"/>
    </location>
</feature>
<sequence length="454" mass="53118">MDNQISTYAPESIASNILLDSFSTKPQNTLHTLIDTFNPELKNKFLDKENKFQDTENKFQDKENKFLDTESKFQDTENKFLDTENKFQDTENKFLDTENKFLDTENKFQDTENKFLDTENKFQDKENKFLGTESKFQDTENKFLDTENKFQDTENKFQDTENKFQDTEKKFLDTEKKFQDKEKKYLYAKKRSLNKEKKALYIKNKSLDTEKNSQYHNLLTNTMLSEELPKLSETNTIPILGDDSPGSNVKTAIDSPYNAQPPTSIQSDNISTTSNISQNTEPVPENTDELLKDEGFVNFLNTITLLAKLQDENAKAEQLNDVNNEAAQAEQVKPPNPLKLFLSQYDISPHGRWISPLYKFQFFLTYVNEVGRIFHGKGLITLFSVIFIVALYCANKYFNLFSIKDIFKKNKKRKEKKKKKEKEEKEEKKEKKIASKHNKKANLANKTEKKFKKK</sequence>
<dbReference type="EMBL" id="LT608259">
    <property type="protein sequence ID" value="SCO62823.1"/>
    <property type="molecule type" value="Genomic_DNA"/>
</dbReference>
<evidence type="ECO:0000256" key="3">
    <source>
        <dbReference type="SAM" id="MobiDB-lite"/>
    </source>
</evidence>
<dbReference type="PANTHER" id="PTHR23143">
    <property type="entry name" value="TRICHOHYALIN-RELATED"/>
    <property type="match status" value="1"/>
</dbReference>
<evidence type="ECO:0000256" key="2">
    <source>
        <dbReference type="SAM" id="Coils"/>
    </source>
</evidence>
<keyword evidence="4" id="KW-0472">Membrane</keyword>
<reference evidence="5 6" key="1">
    <citation type="submission" date="2016-08" db="EMBL/GenBank/DDBJ databases">
        <authorList>
            <consortium name="Pathogen Informatics"/>
        </authorList>
    </citation>
    <scope>NUCLEOTIDE SEQUENCE [LARGE SCALE GENOMIC DNA]</scope>
    <source>
        <strain evidence="5 6">SP11 Antwerpcl1</strain>
    </source>
</reference>
<gene>
    <name evidence="5" type="ORF">PBSP11A_000258400</name>
</gene>
<dbReference type="Gene3D" id="1.20.5.170">
    <property type="match status" value="1"/>
</dbReference>
<dbReference type="SUPFAM" id="SSF57997">
    <property type="entry name" value="Tropomyosin"/>
    <property type="match status" value="1"/>
</dbReference>
<evidence type="ECO:0008006" key="7">
    <source>
        <dbReference type="Google" id="ProtNLM"/>
    </source>
</evidence>
<keyword evidence="2" id="KW-0175">Coiled coil</keyword>
<comment type="similarity">
    <text evidence="1">Belongs to the GOLGA6 family.</text>
</comment>